<dbReference type="CDD" id="cd03445">
    <property type="entry name" value="Thioesterase_II_repeat2"/>
    <property type="match status" value="1"/>
</dbReference>
<dbReference type="Pfam" id="PF20789">
    <property type="entry name" value="4HBT_3C"/>
    <property type="match status" value="1"/>
</dbReference>
<dbReference type="Gene3D" id="2.40.160.210">
    <property type="entry name" value="Acyl-CoA thioesterase, double hotdog domain"/>
    <property type="match status" value="1"/>
</dbReference>
<dbReference type="GO" id="GO:0047617">
    <property type="term" value="F:fatty acyl-CoA hydrolase activity"/>
    <property type="evidence" value="ECO:0007669"/>
    <property type="project" value="InterPro"/>
</dbReference>
<reference evidence="3 4" key="1">
    <citation type="submission" date="2016-11" db="EMBL/GenBank/DDBJ databases">
        <title>Draft Genome Assembly of Colletotrichum chlorophyti a pathogen of herbaceous plants.</title>
        <authorList>
            <person name="Gan P."/>
            <person name="Narusaka M."/>
            <person name="Tsushima A."/>
            <person name="Narusaka Y."/>
            <person name="Takano Y."/>
            <person name="Shirasu K."/>
        </authorList>
    </citation>
    <scope>NUCLEOTIDE SEQUENCE [LARGE SCALE GENOMIC DNA]</scope>
    <source>
        <strain evidence="3 4">NTL11</strain>
    </source>
</reference>
<dbReference type="GO" id="GO:0005782">
    <property type="term" value="C:peroxisomal matrix"/>
    <property type="evidence" value="ECO:0007669"/>
    <property type="project" value="UniProtKB-SubCell"/>
</dbReference>
<dbReference type="EMBL" id="MPGH01000164">
    <property type="protein sequence ID" value="OLN85487.1"/>
    <property type="molecule type" value="Genomic_DNA"/>
</dbReference>
<proteinExistence type="inferred from homology"/>
<feature type="domain" description="Acyl-CoA thioesterase-like C-terminal" evidence="2">
    <location>
        <begin position="227"/>
        <end position="357"/>
    </location>
</feature>
<evidence type="ECO:0000259" key="2">
    <source>
        <dbReference type="Pfam" id="PF20789"/>
    </source>
</evidence>
<evidence type="ECO:0000256" key="1">
    <source>
        <dbReference type="ARBA" id="ARBA00006538"/>
    </source>
</evidence>
<dbReference type="PANTHER" id="PTHR11066">
    <property type="entry name" value="ACYL-COA THIOESTERASE"/>
    <property type="match status" value="1"/>
</dbReference>
<gene>
    <name evidence="3" type="ORF">CCHL11_08044</name>
</gene>
<organism evidence="3 4">
    <name type="scientific">Colletotrichum chlorophyti</name>
    <dbReference type="NCBI Taxonomy" id="708187"/>
    <lineage>
        <taxon>Eukaryota</taxon>
        <taxon>Fungi</taxon>
        <taxon>Dikarya</taxon>
        <taxon>Ascomycota</taxon>
        <taxon>Pezizomycotina</taxon>
        <taxon>Sordariomycetes</taxon>
        <taxon>Hypocreomycetidae</taxon>
        <taxon>Glomerellales</taxon>
        <taxon>Glomerellaceae</taxon>
        <taxon>Colletotrichum</taxon>
    </lineage>
</organism>
<comment type="caution">
    <text evidence="3">The sequence shown here is derived from an EMBL/GenBank/DDBJ whole genome shotgun (WGS) entry which is preliminary data.</text>
</comment>
<dbReference type="InterPro" id="IPR003703">
    <property type="entry name" value="Acyl_CoA_thio"/>
</dbReference>
<dbReference type="OrthoDB" id="68328at2759"/>
<evidence type="ECO:0000313" key="4">
    <source>
        <dbReference type="Proteomes" id="UP000186583"/>
    </source>
</evidence>
<dbReference type="SUPFAM" id="SSF54637">
    <property type="entry name" value="Thioesterase/thiol ester dehydrase-isomerase"/>
    <property type="match status" value="2"/>
</dbReference>
<dbReference type="Proteomes" id="UP000186583">
    <property type="component" value="Unassembled WGS sequence"/>
</dbReference>
<dbReference type="AlphaFoldDB" id="A0A1Q8RME3"/>
<evidence type="ECO:0000313" key="3">
    <source>
        <dbReference type="EMBL" id="OLN85487.1"/>
    </source>
</evidence>
<dbReference type="InterPro" id="IPR042171">
    <property type="entry name" value="Acyl-CoA_hotdog"/>
</dbReference>
<accession>A0A1Q8RME3</accession>
<comment type="similarity">
    <text evidence="1">Belongs to the C/M/P thioester hydrolase family.</text>
</comment>
<dbReference type="InterPro" id="IPR049450">
    <property type="entry name" value="ACOT8-like_C"/>
</dbReference>
<dbReference type="PANTHER" id="PTHR11066:SF64">
    <property type="entry name" value="ACYL-COA THIOESTERASE (AFU_ORTHOLOGUE AFUA_1G12060)"/>
    <property type="match status" value="1"/>
</dbReference>
<dbReference type="InterPro" id="IPR029069">
    <property type="entry name" value="HotDog_dom_sf"/>
</dbReference>
<keyword evidence="4" id="KW-1185">Reference proteome</keyword>
<dbReference type="STRING" id="708187.A0A1Q8RME3"/>
<dbReference type="CDD" id="cd03444">
    <property type="entry name" value="Thioesterase_II_repeat1"/>
    <property type="match status" value="1"/>
</dbReference>
<sequence>MSKILFDNVMALAPLPMPPSQTSSHENPVRRYMSLWPAWVPGSELVGGMGRGSKADPRGAYGGHVYTQAPLAACRAIREESPAGAGTQSGAFGLHTIQGVFSAAAMANRPFVYEVSSLSTSRTFCSRLVIVRQPREPSNRVRDDNFSIRDAEGPLGEVCFSCICTFKRAEDSRITSQEEPPQTRFADILASKSPQDWPHAPPVDVDEIKSMFPDFGPGTFPIVDMHKVDLRAYNEGKPVTERRELIFYRLKEPLSADDPNTHALVHAFESDRNGLLMVGNHIGLGWNLGIAASLTYGFVIHVDVEQTVMKDPSGPDDGWWIQEVLFPRAGQGRGALMCKMWSPEGVHVATGYQDGIVRERKVNGEKL</sequence>
<protein>
    <recommendedName>
        <fullName evidence="2">Acyl-CoA thioesterase-like C-terminal domain-containing protein</fullName>
    </recommendedName>
</protein>
<dbReference type="GO" id="GO:0006637">
    <property type="term" value="P:acyl-CoA metabolic process"/>
    <property type="evidence" value="ECO:0007669"/>
    <property type="project" value="InterPro"/>
</dbReference>
<name>A0A1Q8RME3_9PEZI</name>
<dbReference type="GO" id="GO:0009062">
    <property type="term" value="P:fatty acid catabolic process"/>
    <property type="evidence" value="ECO:0007669"/>
    <property type="project" value="TreeGrafter"/>
</dbReference>